<reference evidence="1" key="2">
    <citation type="submission" date="2019-06" db="EMBL/GenBank/DDBJ databases">
        <title>Genomics analysis of Aphanomyces spp. identifies a new class of oomycete effector associated with host adaptation.</title>
        <authorList>
            <person name="Gaulin E."/>
        </authorList>
    </citation>
    <scope>NUCLEOTIDE SEQUENCE</scope>
    <source>
        <strain evidence="1">CBS 578.67</strain>
    </source>
</reference>
<gene>
    <name evidence="2" type="primary">Aste57867_22426</name>
    <name evidence="1" type="ORF">As57867_022356</name>
    <name evidence="2" type="ORF">ASTE57867_22426</name>
</gene>
<reference evidence="2 3" key="1">
    <citation type="submission" date="2019-03" db="EMBL/GenBank/DDBJ databases">
        <authorList>
            <person name="Gaulin E."/>
            <person name="Dumas B."/>
        </authorList>
    </citation>
    <scope>NUCLEOTIDE SEQUENCE [LARGE SCALE GENOMIC DNA]</scope>
    <source>
        <strain evidence="2">CBS 568.67</strain>
    </source>
</reference>
<dbReference type="OrthoDB" id="10249691at2759"/>
<keyword evidence="3" id="KW-1185">Reference proteome</keyword>
<protein>
    <submittedName>
        <fullName evidence="2">Aste57867_22426 protein</fullName>
    </submittedName>
</protein>
<dbReference type="EMBL" id="VJMH01007053">
    <property type="protein sequence ID" value="KAF0685727.1"/>
    <property type="molecule type" value="Genomic_DNA"/>
</dbReference>
<evidence type="ECO:0000313" key="1">
    <source>
        <dbReference type="EMBL" id="KAF0685727.1"/>
    </source>
</evidence>
<dbReference type="EMBL" id="CAADRA010007079">
    <property type="protein sequence ID" value="VFT99088.1"/>
    <property type="molecule type" value="Genomic_DNA"/>
</dbReference>
<dbReference type="InterPro" id="IPR039231">
    <property type="entry name" value="TPGS2"/>
</dbReference>
<evidence type="ECO:0000313" key="3">
    <source>
        <dbReference type="Proteomes" id="UP000332933"/>
    </source>
</evidence>
<organism evidence="2 3">
    <name type="scientific">Aphanomyces stellatus</name>
    <dbReference type="NCBI Taxonomy" id="120398"/>
    <lineage>
        <taxon>Eukaryota</taxon>
        <taxon>Sar</taxon>
        <taxon>Stramenopiles</taxon>
        <taxon>Oomycota</taxon>
        <taxon>Saprolegniomycetes</taxon>
        <taxon>Saprolegniales</taxon>
        <taxon>Verrucalvaceae</taxon>
        <taxon>Aphanomyces</taxon>
    </lineage>
</organism>
<dbReference type="PANTHER" id="PTHR31854">
    <property type="entry name" value="TUBULIN POLYGLUTAMYLASE COMPLEX SUBUNIT 2"/>
    <property type="match status" value="1"/>
</dbReference>
<name>A0A485LLK0_9STRA</name>
<proteinExistence type="predicted"/>
<sequence length="212" mass="23947">MDDLNAMSLQVFEYLGTLPAVANIEHKSSPGIQQHNLALWEQRNAPKTLPTDLAAFLSISNGLSVKWYTAIKSNHHLVGHFSLNSLQHMRKLEVKLPGTAIPQFALLLDSSATMGDVCLVYRTEDQTEIWLRDLMSNWVFLANTFADYYRLMYGPPLPDALTLPFRIVHLGLIGTKNRRSREDNHLVSSNGAICLCRDDSAKWQSKEPNQKK</sequence>
<dbReference type="AlphaFoldDB" id="A0A485LLK0"/>
<evidence type="ECO:0000313" key="2">
    <source>
        <dbReference type="EMBL" id="VFT99088.1"/>
    </source>
</evidence>
<dbReference type="PANTHER" id="PTHR31854:SF2">
    <property type="entry name" value="TUBULIN POLYGLUTAMYLASE COMPLEX SUBUNIT 2"/>
    <property type="match status" value="1"/>
</dbReference>
<accession>A0A485LLK0</accession>
<dbReference type="Proteomes" id="UP000332933">
    <property type="component" value="Unassembled WGS sequence"/>
</dbReference>